<comment type="caution">
    <text evidence="3">The sequence shown here is derived from an EMBL/GenBank/DDBJ whole genome shotgun (WGS) entry which is preliminary data.</text>
</comment>
<dbReference type="InterPro" id="IPR050902">
    <property type="entry name" value="ABC_Transporter_SBP"/>
</dbReference>
<dbReference type="SUPFAM" id="SSF53807">
    <property type="entry name" value="Helical backbone' metal receptor"/>
    <property type="match status" value="1"/>
</dbReference>
<reference evidence="4" key="1">
    <citation type="submission" date="2018-12" db="EMBL/GenBank/DDBJ databases">
        <title>Tengunoibacter tsumagoiensis gen. nov., sp. nov., Dictyobacter kobayashii sp. nov., D. alpinus sp. nov., and D. joshuensis sp. nov. and description of Dictyobacteraceae fam. nov. within the order Ktedonobacterales isolated from Tengu-no-mugimeshi.</title>
        <authorList>
            <person name="Wang C.M."/>
            <person name="Zheng Y."/>
            <person name="Sakai Y."/>
            <person name="Toyoda A."/>
            <person name="Minakuchi Y."/>
            <person name="Abe K."/>
            <person name="Yokota A."/>
            <person name="Yabe S."/>
        </authorList>
    </citation>
    <scope>NUCLEOTIDE SEQUENCE [LARGE SCALE GENOMIC DNA]</scope>
    <source>
        <strain evidence="4">Uno11</strain>
    </source>
</reference>
<keyword evidence="4" id="KW-1185">Reference proteome</keyword>
<dbReference type="InterPro" id="IPR002491">
    <property type="entry name" value="ABC_transptr_periplasmic_BD"/>
</dbReference>
<dbReference type="Pfam" id="PF01497">
    <property type="entry name" value="Peripla_BP_2"/>
    <property type="match status" value="1"/>
</dbReference>
<gene>
    <name evidence="3" type="ORF">KDK_08840</name>
</gene>
<dbReference type="PROSITE" id="PS50983">
    <property type="entry name" value="FE_B12_PBP"/>
    <property type="match status" value="1"/>
</dbReference>
<dbReference type="Gene3D" id="3.40.50.1980">
    <property type="entry name" value="Nitrogenase molybdenum iron protein domain"/>
    <property type="match status" value="1"/>
</dbReference>
<name>A0A402ADB1_9CHLR</name>
<evidence type="ECO:0000256" key="1">
    <source>
        <dbReference type="ARBA" id="ARBA00008814"/>
    </source>
</evidence>
<proteinExistence type="inferred from homology"/>
<accession>A0A402ADB1</accession>
<sequence>MRTHVISFRLLTVLLLGLLLTLAACGQGESSQPSSATPATTVQSTPTPALDAYGTPIVIPKIAPMRIVSLAPSVSEILGALQLQNRVVGVDAFTNYPASLASIKKVSSSSGINVESIVALKPDLVLSSGGCPRTMITSYLSWGCK</sequence>
<evidence type="ECO:0000259" key="2">
    <source>
        <dbReference type="PROSITE" id="PS50983"/>
    </source>
</evidence>
<dbReference type="OrthoDB" id="9787830at2"/>
<dbReference type="PROSITE" id="PS51257">
    <property type="entry name" value="PROKAR_LIPOPROTEIN"/>
    <property type="match status" value="1"/>
</dbReference>
<dbReference type="RefSeq" id="WP_126548839.1">
    <property type="nucleotide sequence ID" value="NZ_BIFS01000001.1"/>
</dbReference>
<organism evidence="3 4">
    <name type="scientific">Dictyobacter kobayashii</name>
    <dbReference type="NCBI Taxonomy" id="2014872"/>
    <lineage>
        <taxon>Bacteria</taxon>
        <taxon>Bacillati</taxon>
        <taxon>Chloroflexota</taxon>
        <taxon>Ktedonobacteria</taxon>
        <taxon>Ktedonobacterales</taxon>
        <taxon>Dictyobacteraceae</taxon>
        <taxon>Dictyobacter</taxon>
    </lineage>
</organism>
<dbReference type="AlphaFoldDB" id="A0A402ADB1"/>
<dbReference type="EMBL" id="BIFS01000001">
    <property type="protein sequence ID" value="GCE17084.1"/>
    <property type="molecule type" value="Genomic_DNA"/>
</dbReference>
<protein>
    <recommendedName>
        <fullName evidence="2">Fe/B12 periplasmic-binding domain-containing protein</fullName>
    </recommendedName>
</protein>
<comment type="similarity">
    <text evidence="1">Belongs to the bacterial solute-binding protein 8 family.</text>
</comment>
<dbReference type="Proteomes" id="UP000287188">
    <property type="component" value="Unassembled WGS sequence"/>
</dbReference>
<feature type="domain" description="Fe/B12 periplasmic-binding" evidence="2">
    <location>
        <begin position="66"/>
        <end position="145"/>
    </location>
</feature>
<dbReference type="PANTHER" id="PTHR30535">
    <property type="entry name" value="VITAMIN B12-BINDING PROTEIN"/>
    <property type="match status" value="1"/>
</dbReference>
<evidence type="ECO:0000313" key="3">
    <source>
        <dbReference type="EMBL" id="GCE17084.1"/>
    </source>
</evidence>
<evidence type="ECO:0000313" key="4">
    <source>
        <dbReference type="Proteomes" id="UP000287188"/>
    </source>
</evidence>
<dbReference type="PANTHER" id="PTHR30535:SF34">
    <property type="entry name" value="MOLYBDATE-BINDING PROTEIN MOLA"/>
    <property type="match status" value="1"/>
</dbReference>